<dbReference type="HAMAP" id="MF_01008">
    <property type="entry name" value="MraZ"/>
    <property type="match status" value="1"/>
</dbReference>
<dbReference type="GO" id="GO:0003700">
    <property type="term" value="F:DNA-binding transcription factor activity"/>
    <property type="evidence" value="ECO:0007669"/>
    <property type="project" value="UniProtKB-UniRule"/>
</dbReference>
<evidence type="ECO:0000256" key="4">
    <source>
        <dbReference type="ARBA" id="ARBA00023015"/>
    </source>
</evidence>
<dbReference type="Proteomes" id="UP000278804">
    <property type="component" value="Chromosome"/>
</dbReference>
<dbReference type="GO" id="GO:0000976">
    <property type="term" value="F:transcription cis-regulatory region binding"/>
    <property type="evidence" value="ECO:0007669"/>
    <property type="project" value="TreeGrafter"/>
</dbReference>
<dbReference type="GO" id="GO:0009295">
    <property type="term" value="C:nucleoid"/>
    <property type="evidence" value="ECO:0007669"/>
    <property type="project" value="UniProtKB-SubCell"/>
</dbReference>
<evidence type="ECO:0000256" key="2">
    <source>
        <dbReference type="ARBA" id="ARBA00022490"/>
    </source>
</evidence>
<dbReference type="NCBIfam" id="TIGR00242">
    <property type="entry name" value="division/cell wall cluster transcriptional repressor MraZ"/>
    <property type="match status" value="1"/>
</dbReference>
<keyword evidence="6 7" id="KW-0804">Transcription</keyword>
<dbReference type="InterPro" id="IPR003444">
    <property type="entry name" value="MraZ"/>
</dbReference>
<comment type="subunit">
    <text evidence="7">Forms oligomers.</text>
</comment>
<dbReference type="Pfam" id="PF02381">
    <property type="entry name" value="MraZ"/>
    <property type="match status" value="2"/>
</dbReference>
<feature type="domain" description="SpoVT-AbrB" evidence="8">
    <location>
        <begin position="13"/>
        <end position="55"/>
    </location>
</feature>
<dbReference type="Gene3D" id="3.40.1550.20">
    <property type="entry name" value="Transcriptional regulator MraZ domain"/>
    <property type="match status" value="1"/>
</dbReference>
<dbReference type="InterPro" id="IPR007159">
    <property type="entry name" value="SpoVT-AbrB_dom"/>
</dbReference>
<comment type="similarity">
    <text evidence="7">Belongs to the MraZ family.</text>
</comment>
<dbReference type="FunFam" id="3.40.1550.20:FF:000002">
    <property type="entry name" value="Transcriptional regulator MraZ"/>
    <property type="match status" value="1"/>
</dbReference>
<evidence type="ECO:0000256" key="7">
    <source>
        <dbReference type="HAMAP-Rule" id="MF_01008"/>
    </source>
</evidence>
<reference evidence="9 10" key="1">
    <citation type="journal article" date="2020" name="Int. J. Syst. Evol. Microbiol.">
        <title>Description of Erysipelothrix piscisicarius sp. nov., an emergent fish pathogen, and assessment of virulence using a tiger barb (Puntigrus tetrazona) infection model.</title>
        <authorList>
            <person name="Pomaranski E.K."/>
            <person name="Griffin M.J."/>
            <person name="Camus A.C."/>
            <person name="Armwood A.R."/>
            <person name="Shelley J."/>
            <person name="Waldbieser G.C."/>
            <person name="LaFrentz B.R."/>
            <person name="Garcia J.C."/>
            <person name="Yanong R."/>
            <person name="Soto E."/>
        </authorList>
    </citation>
    <scope>NUCLEOTIDE SEQUENCE [LARGE SCALE GENOMIC DNA]</scope>
    <source>
        <strain evidence="9 10">15TAL0474</strain>
    </source>
</reference>
<dbReference type="PANTHER" id="PTHR34701">
    <property type="entry name" value="TRANSCRIPTIONAL REGULATOR MRAZ"/>
    <property type="match status" value="1"/>
</dbReference>
<dbReference type="CDD" id="cd16320">
    <property type="entry name" value="MraZ_N"/>
    <property type="match status" value="1"/>
</dbReference>
<gene>
    <name evidence="7 9" type="primary">mraZ</name>
    <name evidence="9" type="ORF">EEI45_07165</name>
</gene>
<dbReference type="PROSITE" id="PS51740">
    <property type="entry name" value="SPOVT_ABRB"/>
    <property type="match status" value="2"/>
</dbReference>
<dbReference type="EMBL" id="CP034234">
    <property type="protein sequence ID" value="AZK44538.1"/>
    <property type="molecule type" value="Genomic_DNA"/>
</dbReference>
<dbReference type="CDD" id="cd16321">
    <property type="entry name" value="MraZ_C"/>
    <property type="match status" value="1"/>
</dbReference>
<organism evidence="9 10">
    <name type="scientific">Erysipelothrix piscisicarius</name>
    <dbReference type="NCBI Taxonomy" id="2485784"/>
    <lineage>
        <taxon>Bacteria</taxon>
        <taxon>Bacillati</taxon>
        <taxon>Bacillota</taxon>
        <taxon>Erysipelotrichia</taxon>
        <taxon>Erysipelotrichales</taxon>
        <taxon>Erysipelotrichaceae</taxon>
        <taxon>Erysipelothrix</taxon>
    </lineage>
</organism>
<protein>
    <recommendedName>
        <fullName evidence="1 7">Transcriptional regulator MraZ</fullName>
    </recommendedName>
</protein>
<dbReference type="PANTHER" id="PTHR34701:SF1">
    <property type="entry name" value="TRANSCRIPTIONAL REGULATOR MRAZ"/>
    <property type="match status" value="1"/>
</dbReference>
<dbReference type="InterPro" id="IPR038619">
    <property type="entry name" value="MraZ_sf"/>
</dbReference>
<keyword evidence="3" id="KW-0677">Repeat</keyword>
<sequence>MEESGDNSMFIGEYQHNIDTKGRIIVPAKFREELGEAMIVTRWLDGCLALYTLEQWQQVYENLKKLPSTKREVRMYTHMIMSKAAECDLDSQGRIRIPAHLTQEAKLTKNCVVVGVSDHVEIWDQTRWTEYCDAASENFEEIAESLTEFF</sequence>
<evidence type="ECO:0000256" key="6">
    <source>
        <dbReference type="ARBA" id="ARBA00023163"/>
    </source>
</evidence>
<dbReference type="KEGG" id="eri:EEI45_07165"/>
<evidence type="ECO:0000313" key="9">
    <source>
        <dbReference type="EMBL" id="AZK44538.1"/>
    </source>
</evidence>
<dbReference type="InterPro" id="IPR020603">
    <property type="entry name" value="MraZ_dom"/>
</dbReference>
<keyword evidence="2 7" id="KW-0963">Cytoplasm</keyword>
<keyword evidence="5 7" id="KW-0238">DNA-binding</keyword>
<accession>A0A3S8RNK7</accession>
<keyword evidence="4 7" id="KW-0805">Transcription regulation</keyword>
<evidence type="ECO:0000256" key="5">
    <source>
        <dbReference type="ARBA" id="ARBA00023125"/>
    </source>
</evidence>
<name>A0A3S8RNK7_9FIRM</name>
<feature type="domain" description="SpoVT-AbrB" evidence="8">
    <location>
        <begin position="84"/>
        <end position="127"/>
    </location>
</feature>
<comment type="subcellular location">
    <subcellularLocation>
        <location evidence="7">Cytoplasm</location>
        <location evidence="7">Nucleoid</location>
    </subcellularLocation>
</comment>
<dbReference type="GO" id="GO:0005737">
    <property type="term" value="C:cytoplasm"/>
    <property type="evidence" value="ECO:0007669"/>
    <property type="project" value="UniProtKB-UniRule"/>
</dbReference>
<evidence type="ECO:0000256" key="3">
    <source>
        <dbReference type="ARBA" id="ARBA00022737"/>
    </source>
</evidence>
<evidence type="ECO:0000313" key="10">
    <source>
        <dbReference type="Proteomes" id="UP000278804"/>
    </source>
</evidence>
<evidence type="ECO:0000256" key="1">
    <source>
        <dbReference type="ARBA" id="ARBA00013860"/>
    </source>
</evidence>
<dbReference type="InterPro" id="IPR035642">
    <property type="entry name" value="MraZ_N"/>
</dbReference>
<proteinExistence type="inferred from homology"/>
<dbReference type="InterPro" id="IPR035644">
    <property type="entry name" value="MraZ_C"/>
</dbReference>
<evidence type="ECO:0000259" key="8">
    <source>
        <dbReference type="PROSITE" id="PS51740"/>
    </source>
</evidence>
<dbReference type="SUPFAM" id="SSF89447">
    <property type="entry name" value="AbrB/MazE/MraZ-like"/>
    <property type="match status" value="1"/>
</dbReference>
<dbReference type="AlphaFoldDB" id="A0A3S8RNK7"/>
<dbReference type="InterPro" id="IPR037914">
    <property type="entry name" value="SpoVT-AbrB_sf"/>
</dbReference>
<keyword evidence="10" id="KW-1185">Reference proteome</keyword>
<dbReference type="GO" id="GO:2000143">
    <property type="term" value="P:negative regulation of DNA-templated transcription initiation"/>
    <property type="evidence" value="ECO:0007669"/>
    <property type="project" value="TreeGrafter"/>
</dbReference>